<evidence type="ECO:0000313" key="2">
    <source>
        <dbReference type="Proteomes" id="UP000283383"/>
    </source>
</evidence>
<evidence type="ECO:0000313" key="1">
    <source>
        <dbReference type="EMBL" id="RKF53224.1"/>
    </source>
</evidence>
<dbReference type="EMBL" id="MCBQ01022076">
    <property type="protein sequence ID" value="RKF53224.1"/>
    <property type="molecule type" value="Genomic_DNA"/>
</dbReference>
<reference evidence="1 2" key="1">
    <citation type="journal article" date="2018" name="BMC Genomics">
        <title>Comparative genome analyses reveal sequence features reflecting distinct modes of host-adaptation between dicot and monocot powdery mildew.</title>
        <authorList>
            <person name="Wu Y."/>
            <person name="Ma X."/>
            <person name="Pan Z."/>
            <person name="Kale S.D."/>
            <person name="Song Y."/>
            <person name="King H."/>
            <person name="Zhang Q."/>
            <person name="Presley C."/>
            <person name="Deng X."/>
            <person name="Wei C.I."/>
            <person name="Xiao S."/>
        </authorList>
    </citation>
    <scope>NUCLEOTIDE SEQUENCE [LARGE SCALE GENOMIC DNA]</scope>
    <source>
        <strain evidence="1">UMSG3</strain>
    </source>
</reference>
<protein>
    <submittedName>
        <fullName evidence="1">Uncharacterized protein</fullName>
    </submittedName>
</protein>
<dbReference type="Proteomes" id="UP000283383">
    <property type="component" value="Unassembled WGS sequence"/>
</dbReference>
<proteinExistence type="predicted"/>
<gene>
    <name evidence="1" type="ORF">GcM3_220016</name>
</gene>
<accession>A0A420H713</accession>
<dbReference type="AlphaFoldDB" id="A0A420H713"/>
<keyword evidence="2" id="KW-1185">Reference proteome</keyword>
<comment type="caution">
    <text evidence="1">The sequence shown here is derived from an EMBL/GenBank/DDBJ whole genome shotgun (WGS) entry which is preliminary data.</text>
</comment>
<sequence>MEGFLEDKTRTELRASIGFARSLGTSSGRAAGGGVPTSETDFHAMFSSGMIGCAQELLNRGNVVRVMVCTVCKHIQVLCDCGSENNCDQVRLSYDNVISACVNKPAITYELEHV</sequence>
<organism evidence="1 2">
    <name type="scientific">Golovinomyces cichoracearum</name>
    <dbReference type="NCBI Taxonomy" id="62708"/>
    <lineage>
        <taxon>Eukaryota</taxon>
        <taxon>Fungi</taxon>
        <taxon>Dikarya</taxon>
        <taxon>Ascomycota</taxon>
        <taxon>Pezizomycotina</taxon>
        <taxon>Leotiomycetes</taxon>
        <taxon>Erysiphales</taxon>
        <taxon>Erysiphaceae</taxon>
        <taxon>Golovinomyces</taxon>
    </lineage>
</organism>
<name>A0A420H713_9PEZI</name>